<dbReference type="InterPro" id="IPR000212">
    <property type="entry name" value="DNA_helicase_UvrD/REP"/>
</dbReference>
<dbReference type="InterPro" id="IPR014017">
    <property type="entry name" value="DNA_helicase_UvrD-like_C"/>
</dbReference>
<feature type="domain" description="UvrD-like helicase C-terminal" evidence="18">
    <location>
        <begin position="502"/>
        <end position="762"/>
    </location>
</feature>
<proteinExistence type="inferred from homology"/>
<evidence type="ECO:0000256" key="15">
    <source>
        <dbReference type="HAMAP-Rule" id="MF_01485"/>
    </source>
</evidence>
<evidence type="ECO:0000256" key="8">
    <source>
        <dbReference type="ARBA" id="ARBA00022840"/>
    </source>
</evidence>
<dbReference type="CDD" id="cd22352">
    <property type="entry name" value="RecB_C-like"/>
    <property type="match status" value="1"/>
</dbReference>
<keyword evidence="3 15" id="KW-0547">Nucleotide-binding</keyword>
<dbReference type="GO" id="GO:0008854">
    <property type="term" value="F:exodeoxyribonuclease V activity"/>
    <property type="evidence" value="ECO:0007669"/>
    <property type="project" value="UniProtKB-EC"/>
</dbReference>
<evidence type="ECO:0000256" key="11">
    <source>
        <dbReference type="ARBA" id="ARBA00023204"/>
    </source>
</evidence>
<keyword evidence="1 15" id="KW-0540">Nuclease</keyword>
<dbReference type="InterPro" id="IPR004586">
    <property type="entry name" value="RecB"/>
</dbReference>
<feature type="binding site" evidence="15">
    <location>
        <position position="1115"/>
    </location>
    <ligand>
        <name>Mg(2+)</name>
        <dbReference type="ChEBI" id="CHEBI:18420"/>
    </ligand>
</feature>
<dbReference type="NCBIfam" id="TIGR00609">
    <property type="entry name" value="recB"/>
    <property type="match status" value="1"/>
</dbReference>
<keyword evidence="4 15" id="KW-0227">DNA damage</keyword>
<dbReference type="Proteomes" id="UP001597380">
    <property type="component" value="Unassembled WGS sequence"/>
</dbReference>
<dbReference type="Gene3D" id="1.10.486.10">
    <property type="entry name" value="PCRA, domain 4"/>
    <property type="match status" value="1"/>
</dbReference>
<dbReference type="EC" id="3.1.11.5" evidence="15"/>
<organism evidence="19 20">
    <name type="scientific">Corallincola platygyrae</name>
    <dbReference type="NCBI Taxonomy" id="1193278"/>
    <lineage>
        <taxon>Bacteria</taxon>
        <taxon>Pseudomonadati</taxon>
        <taxon>Pseudomonadota</taxon>
        <taxon>Gammaproteobacteria</taxon>
        <taxon>Alteromonadales</taxon>
        <taxon>Psychromonadaceae</taxon>
        <taxon>Corallincola</taxon>
    </lineage>
</organism>
<protein>
    <recommendedName>
        <fullName evidence="15">RecBCD enzyme subunit RecB</fullName>
        <ecNumber evidence="15">3.1.11.5</ecNumber>
        <ecNumber evidence="15">5.6.2.4</ecNumber>
    </recommendedName>
    <alternativeName>
        <fullName evidence="15">DNA 3'-5' helicase subunit RecB</fullName>
    </alternativeName>
    <alternativeName>
        <fullName evidence="15">Exonuclease V subunit RecB</fullName>
        <shortName evidence="15">ExoV subunit RecB</shortName>
    </alternativeName>
    <alternativeName>
        <fullName evidence="15">Helicase/nuclease RecBCD subunit RecB</fullName>
    </alternativeName>
</protein>
<dbReference type="SUPFAM" id="SSF52540">
    <property type="entry name" value="P-loop containing nucleoside triphosphate hydrolases"/>
    <property type="match status" value="1"/>
</dbReference>
<keyword evidence="2 15" id="KW-0479">Metal-binding</keyword>
<keyword evidence="8 15" id="KW-0067">ATP-binding</keyword>
<dbReference type="InterPro" id="IPR011604">
    <property type="entry name" value="PDDEXK-like_dom_sf"/>
</dbReference>
<dbReference type="InterPro" id="IPR014016">
    <property type="entry name" value="UvrD-like_ATP-bd"/>
</dbReference>
<evidence type="ECO:0000256" key="5">
    <source>
        <dbReference type="ARBA" id="ARBA00022801"/>
    </source>
</evidence>
<gene>
    <name evidence="15 19" type="primary">recB</name>
    <name evidence="19" type="ORF">ACFSJ3_17005</name>
</gene>
<comment type="function">
    <text evidence="15">A helicase/nuclease that prepares dsDNA breaks (DSB) for recombinational DNA repair. Binds to DSBs and unwinds DNA via a highly rapid and processive ATP-dependent bidirectional helicase activity. Unwinds dsDNA until it encounters a Chi (crossover hotspot instigator) sequence from the 3' direction. Cuts ssDNA a few nucleotides 3' to the Chi site. The properties and activities of the enzyme are changed at Chi. The Chi-altered holoenzyme produces a long 3'-ssDNA overhang and facilitates RecA-binding to the ssDNA for homologous DNA recombination and repair. Holoenzyme degrades any linearized DNA that is unable to undergo homologous recombination. In the holoenzyme this subunit contributes ATPase, 3'-5' helicase, exonuclease activity and loads RecA onto ssDNA.</text>
</comment>
<feature type="region of interest" description="DNA-binding and helicase activity, interacts with RecC" evidence="15">
    <location>
        <begin position="1"/>
        <end position="892"/>
    </location>
</feature>
<comment type="catalytic activity">
    <reaction evidence="14 15">
        <text>ATP + H2O = ADP + phosphate + H(+)</text>
        <dbReference type="Rhea" id="RHEA:13065"/>
        <dbReference type="ChEBI" id="CHEBI:15377"/>
        <dbReference type="ChEBI" id="CHEBI:15378"/>
        <dbReference type="ChEBI" id="CHEBI:30616"/>
        <dbReference type="ChEBI" id="CHEBI:43474"/>
        <dbReference type="ChEBI" id="CHEBI:456216"/>
        <dbReference type="EC" id="5.6.2.4"/>
    </reaction>
</comment>
<keyword evidence="6 15" id="KW-0347">Helicase</keyword>
<dbReference type="Pfam" id="PF13361">
    <property type="entry name" value="UvrD_C"/>
    <property type="match status" value="1"/>
</dbReference>
<dbReference type="Pfam" id="PF12705">
    <property type="entry name" value="PDDEXK_1"/>
    <property type="match status" value="1"/>
</dbReference>
<dbReference type="PANTHER" id="PTHR11070:SF23">
    <property type="entry name" value="RECBCD ENZYME SUBUNIT RECB"/>
    <property type="match status" value="1"/>
</dbReference>
<comment type="cofactor">
    <cofactor evidence="15">
        <name>Mg(2+)</name>
        <dbReference type="ChEBI" id="CHEBI:18420"/>
    </cofactor>
    <text evidence="15">Binds 1 Mg(2+) ion per subunit.</text>
</comment>
<comment type="caution">
    <text evidence="19">The sequence shown here is derived from an EMBL/GenBank/DDBJ whole genome shotgun (WGS) entry which is preliminary data.</text>
</comment>
<feature type="binding site" evidence="15">
    <location>
        <position position="976"/>
    </location>
    <ligand>
        <name>Mg(2+)</name>
        <dbReference type="ChEBI" id="CHEBI:18420"/>
    </ligand>
</feature>
<comment type="subunit">
    <text evidence="15">Heterotrimer of RecB, RecC and RecD. All subunits contribute to DNA-binding. Interacts with RecA.</text>
</comment>
<dbReference type="Gene3D" id="3.40.50.300">
    <property type="entry name" value="P-loop containing nucleotide triphosphate hydrolases"/>
    <property type="match status" value="2"/>
</dbReference>
<keyword evidence="5 15" id="KW-0378">Hydrolase</keyword>
<keyword evidence="7 15" id="KW-0269">Exonuclease</keyword>
<sequence>MMQDLNALTLPLAGRHLIEASAGTGKTYNITRLYLRLLLERELPVQQILVMTFTKAATQEIKGRIDSFLREALAALSQPKPDDDFIAALVKRVDAQRARNLLKVALLELDEAAIFTIHGFCQRALKQQAFDSGIAMELNMEADTSDLLMESVRDWFRLINRDEQAFNQLAEHGWHTPEAFYDKFRSALYSRHSIIAADEAQVGQHYESRIHQAVQSEFGEQKQSCLTLLQSGQAEIFSLLVDGHKDAAGRQAEWAQIIEWLEAQDATPCPKAVGDFINGNRYRKAEMKEVLLPLFEPLKALRTEFGKLLTKAVSRRDSQLSKVPAYQLAVAGISEIRRRFSDAKQRAAVMDFDDLISTLSDQLQSAESQNLVTALRAQYPVALVDEFQDTDPSQYAIFDTLYPKADPHHLLLMIGDPKQAIYAFRGGDIFTYLSARDGADYQWKMDTNWRSIAHVVTGYNRLFWGQPLEQESPADVFGYQIGYERIEYTYKAKANATPLTDSAERAALNYLWLSQEQALRLNGVVEDAGDKNQSVSVTAEQLMQGMAQSCVGEIARLLAEARLGKQLLQEKDIAILVRRGAEAEVVQQALQQAGYKSVYLSEKEYIFSSPEAMMLQAVLNGILECESDSLLTAALATDLMGGSAELLAKFRQPEYETLWEQQRAWAESLKQLWLDRSCMTMLLELIHNSFRPQPERHERALTNVLHLAELLQQASRQHKHPQQLLKWFNDQCQQQSGNEEAQLRLESDANLIRIVTMHGSKGLEYPVVFIPFASHYKDPVRFRGALYDYYEYHQPDTGEATRLLGQHDEAIALTASEGEAESIRLLYVAVTRAAHRCYIGVAPFRNSARSPLGLTLKLEGASAGDSVWADSLSELVNTSRGSSAWLPAEQLISDMSESTTDSVETQLPQAQRLQREIDDNWSLSSFSGLVRNAPHQKLSNKERSDDEMSPVVAVDRGQLPLRFRLRKGADAGNLLHDILEHTDFAQPHWEWSLQAPVQRFGKLEEAEVEELQAWLEQCLHAAMPILSQAPSDDSSEPEQSEQFCLADVSWGHTLREAEFYFPMAGVSLTKLADCLQQHRANQLPVFLPGTEQLQGMMHGFIDLIFEYQGRFYVADYKSTHLGDSYDDYHFDALKQNNQEHYYDLQYLLYSVALHRYLKVRLPDYDPALHLGGVYYLYLRGMTAEAKCASADIGSAYPGVFYAPIDIELLTQMDQLFASDNQEVPA</sequence>
<evidence type="ECO:0000256" key="2">
    <source>
        <dbReference type="ARBA" id="ARBA00022723"/>
    </source>
</evidence>
<evidence type="ECO:0000256" key="4">
    <source>
        <dbReference type="ARBA" id="ARBA00022763"/>
    </source>
</evidence>
<comment type="similarity">
    <text evidence="15">Belongs to the helicase family. UvrD subfamily.</text>
</comment>
<evidence type="ECO:0000256" key="10">
    <source>
        <dbReference type="ARBA" id="ARBA00023125"/>
    </source>
</evidence>
<dbReference type="EMBL" id="JBHUHT010000028">
    <property type="protein sequence ID" value="MFD2097691.1"/>
    <property type="molecule type" value="Genomic_DNA"/>
</dbReference>
<comment type="miscellaneous">
    <text evidence="15">In the RecBCD complex, RecB has a slow 3'-5' helicase, an exonuclease activity and loads RecA onto ssDNA, RecD has a fast 5'-3' helicase activity, while RecC stimulates the ATPase and processivity of the RecB helicase and contributes to recognition of the Chi site.</text>
</comment>
<evidence type="ECO:0000313" key="19">
    <source>
        <dbReference type="EMBL" id="MFD2097691.1"/>
    </source>
</evidence>
<evidence type="ECO:0000256" key="3">
    <source>
        <dbReference type="ARBA" id="ARBA00022741"/>
    </source>
</evidence>
<evidence type="ECO:0000256" key="9">
    <source>
        <dbReference type="ARBA" id="ARBA00022842"/>
    </source>
</evidence>
<evidence type="ECO:0000256" key="6">
    <source>
        <dbReference type="ARBA" id="ARBA00022806"/>
    </source>
</evidence>
<comment type="catalytic activity">
    <reaction evidence="13 15">
        <text>Couples ATP hydrolysis with the unwinding of duplex DNA by translocating in the 3'-5' direction.</text>
        <dbReference type="EC" id="5.6.2.4"/>
    </reaction>
</comment>
<evidence type="ECO:0000256" key="12">
    <source>
        <dbReference type="ARBA" id="ARBA00023235"/>
    </source>
</evidence>
<dbReference type="RefSeq" id="WP_345341873.1">
    <property type="nucleotide sequence ID" value="NZ_BAABLI010000032.1"/>
</dbReference>
<evidence type="ECO:0000259" key="18">
    <source>
        <dbReference type="PROSITE" id="PS51217"/>
    </source>
</evidence>
<dbReference type="PANTHER" id="PTHR11070">
    <property type="entry name" value="UVRD / RECB / PCRA DNA HELICASE FAMILY MEMBER"/>
    <property type="match status" value="1"/>
</dbReference>
<evidence type="ECO:0000259" key="17">
    <source>
        <dbReference type="PROSITE" id="PS51198"/>
    </source>
</evidence>
<keyword evidence="20" id="KW-1185">Reference proteome</keyword>
<dbReference type="Pfam" id="PF00580">
    <property type="entry name" value="UvrD-helicase"/>
    <property type="match status" value="1"/>
</dbReference>
<feature type="region of interest" description="Nuclease activity, interacts with RecD and RecA" evidence="15">
    <location>
        <begin position="920"/>
        <end position="1225"/>
    </location>
</feature>
<evidence type="ECO:0000256" key="7">
    <source>
        <dbReference type="ARBA" id="ARBA00022839"/>
    </source>
</evidence>
<comment type="domain">
    <text evidence="15">The N-terminal DNA-binding domain is a ssDNA-dependent ATPase and has ATP-dependent 3'-5' helicase function. This domain interacts with RecC.</text>
</comment>
<keyword evidence="9 15" id="KW-0460">Magnesium</keyword>
<comment type="catalytic activity">
    <reaction evidence="15">
        <text>Exonucleolytic cleavage (in the presence of ATP) in either 5'- to 3'- or 3'- to 5'-direction to yield 5'-phosphooligonucleotides.</text>
        <dbReference type="EC" id="3.1.11.5"/>
    </reaction>
</comment>
<feature type="active site" description="For nuclease activity" evidence="15">
    <location>
        <position position="1115"/>
    </location>
</feature>
<dbReference type="InterPro" id="IPR038726">
    <property type="entry name" value="PDDEXK_AddAB-type"/>
</dbReference>
<keyword evidence="10 15" id="KW-0238">DNA-binding</keyword>
<evidence type="ECO:0000256" key="1">
    <source>
        <dbReference type="ARBA" id="ARBA00022722"/>
    </source>
</evidence>
<feature type="binding site" evidence="16">
    <location>
        <begin position="20"/>
        <end position="27"/>
    </location>
    <ligand>
        <name>ATP</name>
        <dbReference type="ChEBI" id="CHEBI:30616"/>
    </ligand>
</feature>
<reference evidence="20" key="1">
    <citation type="journal article" date="2019" name="Int. J. Syst. Evol. Microbiol.">
        <title>The Global Catalogue of Microorganisms (GCM) 10K type strain sequencing project: providing services to taxonomists for standard genome sequencing and annotation.</title>
        <authorList>
            <consortium name="The Broad Institute Genomics Platform"/>
            <consortium name="The Broad Institute Genome Sequencing Center for Infectious Disease"/>
            <person name="Wu L."/>
            <person name="Ma J."/>
        </authorList>
    </citation>
    <scope>NUCLEOTIDE SEQUENCE [LARGE SCALE GENOMIC DNA]</scope>
    <source>
        <strain evidence="20">CGMCC 1.10992</strain>
    </source>
</reference>
<evidence type="ECO:0000256" key="16">
    <source>
        <dbReference type="PROSITE-ProRule" id="PRU00560"/>
    </source>
</evidence>
<keyword evidence="12 15" id="KW-0413">Isomerase</keyword>
<dbReference type="Gene3D" id="3.90.320.10">
    <property type="match status" value="1"/>
</dbReference>
<evidence type="ECO:0000313" key="20">
    <source>
        <dbReference type="Proteomes" id="UP001597380"/>
    </source>
</evidence>
<evidence type="ECO:0000256" key="14">
    <source>
        <dbReference type="ARBA" id="ARBA00048988"/>
    </source>
</evidence>
<evidence type="ECO:0000256" key="13">
    <source>
        <dbReference type="ARBA" id="ARBA00034617"/>
    </source>
</evidence>
<dbReference type="Gene3D" id="1.10.3170.10">
    <property type="entry name" value="Recbcd, chain B, domain 2"/>
    <property type="match status" value="1"/>
</dbReference>
<dbReference type="SUPFAM" id="SSF52980">
    <property type="entry name" value="Restriction endonuclease-like"/>
    <property type="match status" value="1"/>
</dbReference>
<name>A0ABW4XT48_9GAMM</name>
<dbReference type="HAMAP" id="MF_01485">
    <property type="entry name" value="RecB"/>
    <property type="match status" value="1"/>
</dbReference>
<dbReference type="PROSITE" id="PS51217">
    <property type="entry name" value="UVRD_HELICASE_CTER"/>
    <property type="match status" value="1"/>
</dbReference>
<comment type="domain">
    <text evidence="15">The C-terminal domain has nuclease activity and interacts with RecD. It interacts with RecA, facilitating its loading onto ssDNA.</text>
</comment>
<keyword evidence="11 15" id="KW-0234">DNA repair</keyword>
<dbReference type="InterPro" id="IPR027417">
    <property type="entry name" value="P-loop_NTPase"/>
</dbReference>
<feature type="domain" description="UvrD-like helicase ATP-binding" evidence="17">
    <location>
        <begin position="1"/>
        <end position="452"/>
    </location>
</feature>
<feature type="binding site" evidence="15">
    <location>
        <position position="1102"/>
    </location>
    <ligand>
        <name>Mg(2+)</name>
        <dbReference type="ChEBI" id="CHEBI:18420"/>
    </ligand>
</feature>
<dbReference type="PROSITE" id="PS51198">
    <property type="entry name" value="UVRD_HELICASE_ATP_BIND"/>
    <property type="match status" value="1"/>
</dbReference>
<dbReference type="EC" id="5.6.2.4" evidence="15"/>
<dbReference type="InterPro" id="IPR011335">
    <property type="entry name" value="Restrct_endonuc-II-like"/>
</dbReference>
<accession>A0ABW4XT48</accession>